<feature type="binding site" evidence="11">
    <location>
        <position position="111"/>
    </location>
    <ligand>
        <name>L-histidine</name>
        <dbReference type="ChEBI" id="CHEBI:57595"/>
    </ligand>
</feature>
<comment type="subcellular location">
    <subcellularLocation>
        <location evidence="10">Cytoplasm</location>
    </subcellularLocation>
</comment>
<keyword evidence="5 10" id="KW-0547">Nucleotide-binding</keyword>
<dbReference type="NCBIfam" id="TIGR00442">
    <property type="entry name" value="hisS"/>
    <property type="match status" value="1"/>
</dbReference>
<evidence type="ECO:0000256" key="7">
    <source>
        <dbReference type="ARBA" id="ARBA00022917"/>
    </source>
</evidence>
<dbReference type="AlphaFoldDB" id="A0AAU8RZ29"/>
<dbReference type="InterPro" id="IPR004154">
    <property type="entry name" value="Anticodon-bd"/>
</dbReference>
<dbReference type="HAMAP" id="MF_00127">
    <property type="entry name" value="His_tRNA_synth"/>
    <property type="match status" value="1"/>
</dbReference>
<feature type="binding site" evidence="11">
    <location>
        <begin position="261"/>
        <end position="262"/>
    </location>
    <ligand>
        <name>L-histidine</name>
        <dbReference type="ChEBI" id="CHEBI:57595"/>
    </ligand>
</feature>
<dbReference type="GO" id="GO:0006427">
    <property type="term" value="P:histidyl-tRNA aminoacylation"/>
    <property type="evidence" value="ECO:0007669"/>
    <property type="project" value="UniProtKB-UniRule"/>
</dbReference>
<dbReference type="Pfam" id="PF13393">
    <property type="entry name" value="tRNA-synt_His"/>
    <property type="match status" value="1"/>
</dbReference>
<dbReference type="KEGG" id="paly:O3E_00265"/>
<gene>
    <name evidence="10" type="primary">hisS</name>
    <name evidence="13" type="ORF">O3E_00265</name>
</gene>
<dbReference type="RefSeq" id="WP_014894962.1">
    <property type="nucleotide sequence ID" value="NZ_CP007563.1"/>
</dbReference>
<dbReference type="Pfam" id="PF03129">
    <property type="entry name" value="HGTP_anticodon"/>
    <property type="match status" value="1"/>
</dbReference>
<evidence type="ECO:0000256" key="5">
    <source>
        <dbReference type="ARBA" id="ARBA00022741"/>
    </source>
</evidence>
<organism evidence="13 14">
    <name type="scientific">Candidatus Portiera aleyrodidarum MED</name>
    <name type="common">Bemisia tabaci</name>
    <dbReference type="NCBI Taxonomy" id="1163752"/>
    <lineage>
        <taxon>Bacteria</taxon>
        <taxon>Pseudomonadati</taxon>
        <taxon>Pseudomonadota</taxon>
        <taxon>Gammaproteobacteria</taxon>
        <taxon>Candidatus Johnevansiales</taxon>
        <taxon>Candidatus Johnevansiaceae</taxon>
        <taxon>Candidatus Portiera</taxon>
    </lineage>
</organism>
<dbReference type="InterPro" id="IPR041715">
    <property type="entry name" value="HisRS-like_core"/>
</dbReference>
<feature type="binding site" evidence="11">
    <location>
        <position position="257"/>
    </location>
    <ligand>
        <name>L-histidine</name>
        <dbReference type="ChEBI" id="CHEBI:57595"/>
    </ligand>
</feature>
<keyword evidence="6 10" id="KW-0067">ATP-binding</keyword>
<comment type="catalytic activity">
    <reaction evidence="9 10">
        <text>tRNA(His) + L-histidine + ATP = L-histidyl-tRNA(His) + AMP + diphosphate + H(+)</text>
        <dbReference type="Rhea" id="RHEA:17313"/>
        <dbReference type="Rhea" id="RHEA-COMP:9665"/>
        <dbReference type="Rhea" id="RHEA-COMP:9689"/>
        <dbReference type="ChEBI" id="CHEBI:15378"/>
        <dbReference type="ChEBI" id="CHEBI:30616"/>
        <dbReference type="ChEBI" id="CHEBI:33019"/>
        <dbReference type="ChEBI" id="CHEBI:57595"/>
        <dbReference type="ChEBI" id="CHEBI:78442"/>
        <dbReference type="ChEBI" id="CHEBI:78527"/>
        <dbReference type="ChEBI" id="CHEBI:456215"/>
        <dbReference type="EC" id="6.1.1.21"/>
    </reaction>
</comment>
<evidence type="ECO:0000256" key="10">
    <source>
        <dbReference type="HAMAP-Rule" id="MF_00127"/>
    </source>
</evidence>
<evidence type="ECO:0000256" key="8">
    <source>
        <dbReference type="ARBA" id="ARBA00023146"/>
    </source>
</evidence>
<dbReference type="PROSITE" id="PS50862">
    <property type="entry name" value="AA_TRNA_LIGASE_II"/>
    <property type="match status" value="1"/>
</dbReference>
<feature type="binding site" evidence="11">
    <location>
        <position position="125"/>
    </location>
    <ligand>
        <name>L-histidine</name>
        <dbReference type="ChEBI" id="CHEBI:57595"/>
    </ligand>
</feature>
<dbReference type="InterPro" id="IPR006195">
    <property type="entry name" value="aa-tRNA-synth_II"/>
</dbReference>
<dbReference type="Gene3D" id="3.30.930.10">
    <property type="entry name" value="Bira Bifunctional Protein, Domain 2"/>
    <property type="match status" value="1"/>
</dbReference>
<name>A0AAU8RZ29_9GAMM</name>
<dbReference type="SUPFAM" id="SSF55681">
    <property type="entry name" value="Class II aaRS and biotin synthetases"/>
    <property type="match status" value="1"/>
</dbReference>
<dbReference type="SUPFAM" id="SSF52954">
    <property type="entry name" value="Class II aaRS ABD-related"/>
    <property type="match status" value="1"/>
</dbReference>
<dbReference type="CDD" id="cd00773">
    <property type="entry name" value="HisRS-like_core"/>
    <property type="match status" value="1"/>
</dbReference>
<evidence type="ECO:0000256" key="6">
    <source>
        <dbReference type="ARBA" id="ARBA00022840"/>
    </source>
</evidence>
<feature type="binding site" evidence="11">
    <location>
        <begin position="82"/>
        <end position="84"/>
    </location>
    <ligand>
        <name>L-histidine</name>
        <dbReference type="ChEBI" id="CHEBI:57595"/>
    </ligand>
</feature>
<dbReference type="InterPro" id="IPR036621">
    <property type="entry name" value="Anticodon-bd_dom_sf"/>
</dbReference>
<dbReference type="GO" id="GO:0005524">
    <property type="term" value="F:ATP binding"/>
    <property type="evidence" value="ECO:0007669"/>
    <property type="project" value="UniProtKB-UniRule"/>
</dbReference>
<dbReference type="InterPro" id="IPR015807">
    <property type="entry name" value="His-tRNA-ligase"/>
</dbReference>
<dbReference type="Proteomes" id="UP000031624">
    <property type="component" value="Chromosome"/>
</dbReference>
<keyword evidence="3 10" id="KW-0963">Cytoplasm</keyword>
<keyword evidence="4 10" id="KW-0436">Ligase</keyword>
<feature type="domain" description="Aminoacyl-transfer RNA synthetases class-II family profile" evidence="12">
    <location>
        <begin position="1"/>
        <end position="357"/>
    </location>
</feature>
<reference evidence="13 14" key="1">
    <citation type="submission" date="2014-04" db="EMBL/GenBank/DDBJ databases">
        <title>Genome reduction and metabolic complementation of the dual endosymbionts in the whitefly Bemisia tabaci.</title>
        <authorList>
            <person name="Rao Q."/>
            <person name="Rollat-Farnier P.-A."/>
            <person name="Zhang Z.-X."/>
            <person name="Santos-Garcia D."/>
            <person name="Silva F.J."/>
            <person name="Moya A."/>
            <person name="Zhu D.-T."/>
            <person name="Klein C.C."/>
            <person name="Vavre F."/>
            <person name="Sagot M.-F."/>
            <person name="Liu S.-S."/>
            <person name="Mouton L."/>
            <person name="Wang X.-W."/>
        </authorList>
    </citation>
    <scope>NUCLEOTIDE SEQUENCE [LARGE SCALE GENOMIC DNA]</scope>
    <source>
        <strain evidence="13 14">BT-Q</strain>
    </source>
</reference>
<keyword evidence="8 10" id="KW-0030">Aminoacyl-tRNA synthetase</keyword>
<dbReference type="Gene3D" id="3.40.50.800">
    <property type="entry name" value="Anticodon-binding domain"/>
    <property type="match status" value="1"/>
</dbReference>
<evidence type="ECO:0000256" key="9">
    <source>
        <dbReference type="ARBA" id="ARBA00047639"/>
    </source>
</evidence>
<dbReference type="PANTHER" id="PTHR43707:SF1">
    <property type="entry name" value="HISTIDINE--TRNA LIGASE, MITOCHONDRIAL-RELATED"/>
    <property type="match status" value="1"/>
</dbReference>
<evidence type="ECO:0000256" key="11">
    <source>
        <dbReference type="PIRSR" id="PIRSR001549-1"/>
    </source>
</evidence>
<dbReference type="InterPro" id="IPR004516">
    <property type="entry name" value="HisRS/HisZ"/>
</dbReference>
<evidence type="ECO:0000313" key="14">
    <source>
        <dbReference type="Proteomes" id="UP000031624"/>
    </source>
</evidence>
<dbReference type="GeneID" id="66279909"/>
<dbReference type="PANTHER" id="PTHR43707">
    <property type="entry name" value="HISTIDYL-TRNA SYNTHETASE"/>
    <property type="match status" value="1"/>
</dbReference>
<dbReference type="EMBL" id="CP007563">
    <property type="protein sequence ID" value="AJF23996.1"/>
    <property type="molecule type" value="Genomic_DNA"/>
</dbReference>
<comment type="subunit">
    <text evidence="2 10">Homodimer.</text>
</comment>
<comment type="similarity">
    <text evidence="1 10">Belongs to the class-II aminoacyl-tRNA synthetase family.</text>
</comment>
<keyword evidence="7 10" id="KW-0648">Protein biosynthesis</keyword>
<accession>A0AAU8RZ29</accession>
<protein>
    <recommendedName>
        <fullName evidence="10">Histidine--tRNA ligase</fullName>
        <ecNumber evidence="10">6.1.1.21</ecNumber>
    </recommendedName>
    <alternativeName>
        <fullName evidence="10">Histidyl-tRNA synthetase</fullName>
        <shortName evidence="10">HisRS</shortName>
    </alternativeName>
</protein>
<evidence type="ECO:0000256" key="2">
    <source>
        <dbReference type="ARBA" id="ARBA00011738"/>
    </source>
</evidence>
<feature type="binding site" evidence="11">
    <location>
        <position position="129"/>
    </location>
    <ligand>
        <name>L-histidine</name>
        <dbReference type="ChEBI" id="CHEBI:57595"/>
    </ligand>
</feature>
<dbReference type="GO" id="GO:0005737">
    <property type="term" value="C:cytoplasm"/>
    <property type="evidence" value="ECO:0007669"/>
    <property type="project" value="UniProtKB-SubCell"/>
</dbReference>
<evidence type="ECO:0000256" key="4">
    <source>
        <dbReference type="ARBA" id="ARBA00022598"/>
    </source>
</evidence>
<evidence type="ECO:0000256" key="3">
    <source>
        <dbReference type="ARBA" id="ARBA00022490"/>
    </source>
</evidence>
<dbReference type="PIRSF" id="PIRSF001549">
    <property type="entry name" value="His-tRNA_synth"/>
    <property type="match status" value="1"/>
</dbReference>
<evidence type="ECO:0000256" key="1">
    <source>
        <dbReference type="ARBA" id="ARBA00008226"/>
    </source>
</evidence>
<sequence length="434" mass="51456">MITIKSLKGMNDILPKKSVIWQYIENKIKMILYQHLYLEIRTPIIEQTNLFTISLGQTTDIIKKEMYTFKDKKQKQLTLRPENTTSIIRSILENHMTNQTQKVWYVGPMFRYENPQNGRFRQFHQFGVESFNKHGPEMDSEIIIMTNRIFKALGVQKYLHLEINSLGSKTSRRLYTNILFKYLKKFKNYLDSNLIYKMYKNPLRLLDTKVKNITYIVTHTPNILDYIDQKSIKHFEYLKKILNYTNIKYKINKNLVRGLDYYSRTVFEWKTKALGSQNTICAGGRYDYLLKFFNCKKTPAIGCAIGLERTILLLKTTNKLPTNMKIKSHVCFITISNKKTIIIKSIKLLEFLRNELPNLIIQNTFCDTSFKKNIYKAKKNNINILLIYGENEVQKNKVSIKDLYKKTQNLLALKPLINTLKSIFYYESNYYNNW</sequence>
<evidence type="ECO:0000313" key="13">
    <source>
        <dbReference type="EMBL" id="AJF23996.1"/>
    </source>
</evidence>
<evidence type="ECO:0000259" key="12">
    <source>
        <dbReference type="PROSITE" id="PS50862"/>
    </source>
</evidence>
<proteinExistence type="inferred from homology"/>
<dbReference type="EC" id="6.1.1.21" evidence="10"/>
<dbReference type="GO" id="GO:0004821">
    <property type="term" value="F:histidine-tRNA ligase activity"/>
    <property type="evidence" value="ECO:0007669"/>
    <property type="project" value="UniProtKB-UniRule"/>
</dbReference>
<dbReference type="InterPro" id="IPR045864">
    <property type="entry name" value="aa-tRNA-synth_II/BPL/LPL"/>
</dbReference>